<dbReference type="AlphaFoldDB" id="A0A0U5FM01"/>
<evidence type="ECO:0000313" key="2">
    <source>
        <dbReference type="Proteomes" id="UP000056109"/>
    </source>
</evidence>
<dbReference type="Proteomes" id="UP000056109">
    <property type="component" value="Chromosome I"/>
</dbReference>
<organism evidence="1 2">
    <name type="scientific">Acetobacter senegalensis</name>
    <dbReference type="NCBI Taxonomy" id="446692"/>
    <lineage>
        <taxon>Bacteria</taxon>
        <taxon>Pseudomonadati</taxon>
        <taxon>Pseudomonadota</taxon>
        <taxon>Alphaproteobacteria</taxon>
        <taxon>Acetobacterales</taxon>
        <taxon>Acetobacteraceae</taxon>
        <taxon>Acetobacter</taxon>
    </lineage>
</organism>
<dbReference type="PATRIC" id="fig|446692.3.peg.1449"/>
<dbReference type="EMBL" id="LN606600">
    <property type="protein sequence ID" value="CEF40797.1"/>
    <property type="molecule type" value="Genomic_DNA"/>
</dbReference>
<gene>
    <name evidence="1" type="ORF">ASN_1440</name>
</gene>
<evidence type="ECO:0000313" key="1">
    <source>
        <dbReference type="EMBL" id="CEF40797.1"/>
    </source>
</evidence>
<protein>
    <submittedName>
        <fullName evidence="1">Uncharacterized protein</fullName>
    </submittedName>
</protein>
<reference evidence="2" key="1">
    <citation type="submission" date="2014-09" db="EMBL/GenBank/DDBJ databases">
        <authorList>
            <person name="Illeghems K.G."/>
        </authorList>
    </citation>
    <scope>NUCLEOTIDE SEQUENCE [LARGE SCALE GENOMIC DNA]</scope>
    <source>
        <strain evidence="2">108B</strain>
    </source>
</reference>
<dbReference type="GeneID" id="34782516"/>
<accession>A0A0U5FM01</accession>
<name>A0A0U5FM01_9PROT</name>
<proteinExistence type="predicted"/>
<dbReference type="RefSeq" id="WP_058987579.1">
    <property type="nucleotide sequence ID" value="NZ_LN606600.1"/>
</dbReference>
<keyword evidence="2" id="KW-1185">Reference proteome</keyword>
<sequence length="228" mass="24420">MVDTTLAVSDLLKVAYPAQYYGRISEDHTLVLPVYDVWGLRDSMGRAITDLASIPAAGELVALTAAQVALLRAFPARGAFNISIDAASRTLVHPDRYYCDGGTPACFYDAWGYSDISALPDSSELHALTKEQWQARQDSASTGLQDYVWDHATGTLVEYTAPAVVIPLAKQAASEISGWIAMQASMASAMGETFTADMQAYVKAIRSIAGGTDTTSTKLPDRPATIMS</sequence>
<dbReference type="KEGG" id="asz:ASN_1440"/>